<evidence type="ECO:0000313" key="1">
    <source>
        <dbReference type="EMBL" id="SHJ35460.1"/>
    </source>
</evidence>
<protein>
    <submittedName>
        <fullName evidence="1">Uncharacterized protein</fullName>
    </submittedName>
</protein>
<sequence>MSQEKVERYKEEKANRKKIAQKQKFMNIVRKTVLSLVALALVGWLGYSAYGTYTANQPRSTVEINYDAITEYMSSLS</sequence>
<dbReference type="STRING" id="1121950.SAMN02745243_00397"/>
<gene>
    <name evidence="1" type="ORF">SAMN02745243_00397</name>
</gene>
<dbReference type="Proteomes" id="UP000184301">
    <property type="component" value="Unassembled WGS sequence"/>
</dbReference>
<organism evidence="1 2">
    <name type="scientific">Hespellia stercorisuis DSM 15480</name>
    <dbReference type="NCBI Taxonomy" id="1121950"/>
    <lineage>
        <taxon>Bacteria</taxon>
        <taxon>Bacillati</taxon>
        <taxon>Bacillota</taxon>
        <taxon>Clostridia</taxon>
        <taxon>Lachnospirales</taxon>
        <taxon>Lachnospiraceae</taxon>
        <taxon>Hespellia</taxon>
    </lineage>
</organism>
<accession>A0A1M6ILY3</accession>
<dbReference type="EMBL" id="FQZY01000007">
    <property type="protein sequence ID" value="SHJ35460.1"/>
    <property type="molecule type" value="Genomic_DNA"/>
</dbReference>
<name>A0A1M6ILY3_9FIRM</name>
<dbReference type="RefSeq" id="WP_073104323.1">
    <property type="nucleotide sequence ID" value="NZ_FQZY01000007.1"/>
</dbReference>
<evidence type="ECO:0000313" key="2">
    <source>
        <dbReference type="Proteomes" id="UP000184301"/>
    </source>
</evidence>
<dbReference type="OrthoDB" id="1767071at2"/>
<reference evidence="1 2" key="1">
    <citation type="submission" date="2016-11" db="EMBL/GenBank/DDBJ databases">
        <authorList>
            <person name="Jaros S."/>
            <person name="Januszkiewicz K."/>
            <person name="Wedrychowicz H."/>
        </authorList>
    </citation>
    <scope>NUCLEOTIDE SEQUENCE [LARGE SCALE GENOMIC DNA]</scope>
    <source>
        <strain evidence="1 2">DSM 15480</strain>
    </source>
</reference>
<proteinExistence type="predicted"/>
<dbReference type="AlphaFoldDB" id="A0A1M6ILY3"/>
<keyword evidence="2" id="KW-1185">Reference proteome</keyword>